<evidence type="ECO:0000256" key="1">
    <source>
        <dbReference type="ARBA" id="ARBA00004167"/>
    </source>
</evidence>
<keyword evidence="3" id="KW-0472">Membrane</keyword>
<dbReference type="PANTHER" id="PTHR15351">
    <property type="entry name" value="ERLIN (ER LIPID RAFT ASSOCIATED PROTEIN) HOMOLOG"/>
    <property type="match status" value="1"/>
</dbReference>
<organism evidence="4 5">
    <name type="scientific">Tyrannus savana</name>
    <name type="common">Fork-tailed flycatcher</name>
    <name type="synonym">Muscivora tyrannus</name>
    <dbReference type="NCBI Taxonomy" id="137541"/>
    <lineage>
        <taxon>Eukaryota</taxon>
        <taxon>Metazoa</taxon>
        <taxon>Chordata</taxon>
        <taxon>Craniata</taxon>
        <taxon>Vertebrata</taxon>
        <taxon>Euteleostomi</taxon>
        <taxon>Archelosauria</taxon>
        <taxon>Archosauria</taxon>
        <taxon>Dinosauria</taxon>
        <taxon>Saurischia</taxon>
        <taxon>Theropoda</taxon>
        <taxon>Coelurosauria</taxon>
        <taxon>Aves</taxon>
        <taxon>Neognathae</taxon>
        <taxon>Neoaves</taxon>
        <taxon>Telluraves</taxon>
        <taxon>Australaves</taxon>
        <taxon>Passeriformes</taxon>
        <taxon>Tyrannidae</taxon>
        <taxon>Tyrannus</taxon>
    </lineage>
</organism>
<dbReference type="AlphaFoldDB" id="A0A7L0XDS8"/>
<dbReference type="GO" id="GO:0015485">
    <property type="term" value="F:cholesterol binding"/>
    <property type="evidence" value="ECO:0007669"/>
    <property type="project" value="TreeGrafter"/>
</dbReference>
<dbReference type="GO" id="GO:0032933">
    <property type="term" value="P:SREBP signaling pathway"/>
    <property type="evidence" value="ECO:0007669"/>
    <property type="project" value="TreeGrafter"/>
</dbReference>
<evidence type="ECO:0000313" key="4">
    <source>
        <dbReference type="EMBL" id="NXM02097.1"/>
    </source>
</evidence>
<sequence>AMAQAGAAAAAASALLAPAPLVFRPPPAIHRVEEGHLAVYYRGGALLTSPSGPGYHIMLPFITTFKSVQ</sequence>
<evidence type="ECO:0000256" key="2">
    <source>
        <dbReference type="ARBA" id="ARBA00008164"/>
    </source>
</evidence>
<comment type="subcellular location">
    <subcellularLocation>
        <location evidence="1">Membrane</location>
        <topology evidence="1">Single-pass membrane protein</topology>
    </subcellularLocation>
</comment>
<accession>A0A7L0XDS8</accession>
<protein>
    <submittedName>
        <fullName evidence="4">ERLN1 protein</fullName>
    </submittedName>
</protein>
<keyword evidence="5" id="KW-1185">Reference proteome</keyword>
<evidence type="ECO:0000313" key="5">
    <source>
        <dbReference type="Proteomes" id="UP000537779"/>
    </source>
</evidence>
<comment type="caution">
    <text evidence="4">The sequence shown here is derived from an EMBL/GenBank/DDBJ whole genome shotgun (WGS) entry which is preliminary data.</text>
</comment>
<dbReference type="GO" id="GO:0005789">
    <property type="term" value="C:endoplasmic reticulum membrane"/>
    <property type="evidence" value="ECO:0007669"/>
    <property type="project" value="TreeGrafter"/>
</dbReference>
<dbReference type="Proteomes" id="UP000537779">
    <property type="component" value="Unassembled WGS sequence"/>
</dbReference>
<feature type="non-terminal residue" evidence="4">
    <location>
        <position position="1"/>
    </location>
</feature>
<dbReference type="PANTHER" id="PTHR15351:SF2">
    <property type="entry name" value="ERLIN-1"/>
    <property type="match status" value="1"/>
</dbReference>
<dbReference type="EMBL" id="VXAW01006006">
    <property type="protein sequence ID" value="NXM02097.1"/>
    <property type="molecule type" value="Genomic_DNA"/>
</dbReference>
<comment type="similarity">
    <text evidence="2">Belongs to the band 7/mec-2 family.</text>
</comment>
<feature type="non-terminal residue" evidence="4">
    <location>
        <position position="69"/>
    </location>
</feature>
<reference evidence="4 5" key="1">
    <citation type="submission" date="2019-09" db="EMBL/GenBank/DDBJ databases">
        <title>Bird 10,000 Genomes (B10K) Project - Family phase.</title>
        <authorList>
            <person name="Zhang G."/>
        </authorList>
    </citation>
    <scope>NUCLEOTIDE SEQUENCE [LARGE SCALE GENOMIC DNA]</scope>
    <source>
        <strain evidence="4">B10K-DU-001-37</strain>
        <tissue evidence="4">Muscle</tissue>
    </source>
</reference>
<proteinExistence type="inferred from homology"/>
<dbReference type="GO" id="GO:0031625">
    <property type="term" value="F:ubiquitin protein ligase binding"/>
    <property type="evidence" value="ECO:0007669"/>
    <property type="project" value="InterPro"/>
</dbReference>
<gene>
    <name evidence="4" type="primary">Erlin1</name>
    <name evidence="4" type="ORF">TYRSAV_R09123</name>
</gene>
<evidence type="ECO:0000256" key="3">
    <source>
        <dbReference type="ARBA" id="ARBA00023136"/>
    </source>
</evidence>
<name>A0A7L0XDS8_TYRSA</name>
<dbReference type="InterPro" id="IPR033294">
    <property type="entry name" value="Erlin1/2"/>
</dbReference>